<dbReference type="PANTHER" id="PTHR44167">
    <property type="entry name" value="OVARIAN-SPECIFIC SERINE/THREONINE-PROTEIN KINASE LOK-RELATED"/>
    <property type="match status" value="1"/>
</dbReference>
<evidence type="ECO:0000259" key="1">
    <source>
        <dbReference type="PROSITE" id="PS50011"/>
    </source>
</evidence>
<dbReference type="SMART" id="SM00220">
    <property type="entry name" value="S_TKc"/>
    <property type="match status" value="1"/>
</dbReference>
<dbReference type="GO" id="GO:0005634">
    <property type="term" value="C:nucleus"/>
    <property type="evidence" value="ECO:0007669"/>
    <property type="project" value="TreeGrafter"/>
</dbReference>
<organism evidence="2">
    <name type="scientific">viral metagenome</name>
    <dbReference type="NCBI Taxonomy" id="1070528"/>
    <lineage>
        <taxon>unclassified sequences</taxon>
        <taxon>metagenomes</taxon>
        <taxon>organismal metagenomes</taxon>
    </lineage>
</organism>
<dbReference type="InterPro" id="IPR008271">
    <property type="entry name" value="Ser/Thr_kinase_AS"/>
</dbReference>
<dbReference type="AlphaFoldDB" id="A0A6C0CLH4"/>
<protein>
    <recommendedName>
        <fullName evidence="1">Protein kinase domain-containing protein</fullName>
    </recommendedName>
</protein>
<dbReference type="SUPFAM" id="SSF56112">
    <property type="entry name" value="Protein kinase-like (PK-like)"/>
    <property type="match status" value="1"/>
</dbReference>
<dbReference type="Pfam" id="PF00069">
    <property type="entry name" value="Pkinase"/>
    <property type="match status" value="1"/>
</dbReference>
<dbReference type="GO" id="GO:0004674">
    <property type="term" value="F:protein serine/threonine kinase activity"/>
    <property type="evidence" value="ECO:0007669"/>
    <property type="project" value="TreeGrafter"/>
</dbReference>
<dbReference type="EMBL" id="MN739449">
    <property type="protein sequence ID" value="QHT05067.1"/>
    <property type="molecule type" value="Genomic_DNA"/>
</dbReference>
<dbReference type="PROSITE" id="PS50011">
    <property type="entry name" value="PROTEIN_KINASE_DOM"/>
    <property type="match status" value="1"/>
</dbReference>
<proteinExistence type="predicted"/>
<accession>A0A6C0CLH4</accession>
<dbReference type="InterPro" id="IPR000719">
    <property type="entry name" value="Prot_kinase_dom"/>
</dbReference>
<dbReference type="GO" id="GO:0005524">
    <property type="term" value="F:ATP binding"/>
    <property type="evidence" value="ECO:0007669"/>
    <property type="project" value="InterPro"/>
</dbReference>
<dbReference type="GO" id="GO:0044773">
    <property type="term" value="P:mitotic DNA damage checkpoint signaling"/>
    <property type="evidence" value="ECO:0007669"/>
    <property type="project" value="TreeGrafter"/>
</dbReference>
<evidence type="ECO:0000313" key="2">
    <source>
        <dbReference type="EMBL" id="QHT05067.1"/>
    </source>
</evidence>
<reference evidence="2" key="1">
    <citation type="journal article" date="2020" name="Nature">
        <title>Giant virus diversity and host interactions through global metagenomics.</title>
        <authorList>
            <person name="Schulz F."/>
            <person name="Roux S."/>
            <person name="Paez-Espino D."/>
            <person name="Jungbluth S."/>
            <person name="Walsh D.A."/>
            <person name="Denef V.J."/>
            <person name="McMahon K.D."/>
            <person name="Konstantinidis K.T."/>
            <person name="Eloe-Fadrosh E.A."/>
            <person name="Kyrpides N.C."/>
            <person name="Woyke T."/>
        </authorList>
    </citation>
    <scope>NUCLEOTIDE SEQUENCE</scope>
    <source>
        <strain evidence="2">GVMAG-M-3300021354-14</strain>
    </source>
</reference>
<dbReference type="PROSITE" id="PS00108">
    <property type="entry name" value="PROTEIN_KINASE_ST"/>
    <property type="match status" value="1"/>
</dbReference>
<dbReference type="InterPro" id="IPR011009">
    <property type="entry name" value="Kinase-like_dom_sf"/>
</dbReference>
<dbReference type="Gene3D" id="1.10.510.10">
    <property type="entry name" value="Transferase(Phosphotransferase) domain 1"/>
    <property type="match status" value="1"/>
</dbReference>
<sequence length="255" mass="29664">MLSYQGFLDKGVHGQVSLYQNEKKELFAVKSQSISIGVAKEIEILQRLAGCDCVIPYYGQVQEGTRVHMVFKFYKWNLQKQLARPNREWVKPVFFQILRGVAQCHAHNVLHLDLKPTNIMVNDKSCEIRLIDFGLSRIRHDRKLVWTREVVTPTYRAPELLRHESYDEKVDMFSVGVILANMYGHVKTFFSSDFDDDDIQYAFLVKTLWTLPRNYAALFPGFPKEALSLLANLLEFDPQKRFSAEEAMKHPWFAS</sequence>
<feature type="domain" description="Protein kinase" evidence="1">
    <location>
        <begin position="2"/>
        <end position="253"/>
    </location>
</feature>
<name>A0A6C0CLH4_9ZZZZ</name>
<dbReference type="PANTHER" id="PTHR44167:SF24">
    <property type="entry name" value="SERINE_THREONINE-PROTEIN KINASE CHK2"/>
    <property type="match status" value="1"/>
</dbReference>